<keyword evidence="3" id="KW-1185">Reference proteome</keyword>
<reference evidence="2" key="1">
    <citation type="journal article" date="2009" name="Rice">
        <title>De Novo Next Generation Sequencing of Plant Genomes.</title>
        <authorList>
            <person name="Rounsley S."/>
            <person name="Marri P.R."/>
            <person name="Yu Y."/>
            <person name="He R."/>
            <person name="Sisneros N."/>
            <person name="Goicoechea J.L."/>
            <person name="Lee S.J."/>
            <person name="Angelova A."/>
            <person name="Kudrna D."/>
            <person name="Luo M."/>
            <person name="Affourtit J."/>
            <person name="Desany B."/>
            <person name="Knight J."/>
            <person name="Niazi F."/>
            <person name="Egholm M."/>
            <person name="Wing R.A."/>
        </authorList>
    </citation>
    <scope>NUCLEOTIDE SEQUENCE [LARGE SCALE GENOMIC DNA]</scope>
    <source>
        <strain evidence="2">cv. IRGC 105608</strain>
    </source>
</reference>
<dbReference type="HOGENOM" id="CLU_2780293_0_0_1"/>
<feature type="region of interest" description="Disordered" evidence="1">
    <location>
        <begin position="56"/>
        <end position="77"/>
    </location>
</feature>
<dbReference type="AlphaFoldDB" id="A0A0D3FPF3"/>
<organism evidence="2">
    <name type="scientific">Oryza barthii</name>
    <dbReference type="NCBI Taxonomy" id="65489"/>
    <lineage>
        <taxon>Eukaryota</taxon>
        <taxon>Viridiplantae</taxon>
        <taxon>Streptophyta</taxon>
        <taxon>Embryophyta</taxon>
        <taxon>Tracheophyta</taxon>
        <taxon>Spermatophyta</taxon>
        <taxon>Magnoliopsida</taxon>
        <taxon>Liliopsida</taxon>
        <taxon>Poales</taxon>
        <taxon>Poaceae</taxon>
        <taxon>BOP clade</taxon>
        <taxon>Oryzoideae</taxon>
        <taxon>Oryzeae</taxon>
        <taxon>Oryzinae</taxon>
        <taxon>Oryza</taxon>
    </lineage>
</organism>
<evidence type="ECO:0000256" key="1">
    <source>
        <dbReference type="SAM" id="MobiDB-lite"/>
    </source>
</evidence>
<dbReference type="Proteomes" id="UP000026960">
    <property type="component" value="Chromosome 3"/>
</dbReference>
<reference evidence="2" key="2">
    <citation type="submission" date="2015-03" db="UniProtKB">
        <authorList>
            <consortium name="EnsemblPlants"/>
        </authorList>
    </citation>
    <scope>IDENTIFICATION</scope>
</reference>
<evidence type="ECO:0000313" key="3">
    <source>
        <dbReference type="Proteomes" id="UP000026960"/>
    </source>
</evidence>
<accession>A0A0D3FPF3</accession>
<evidence type="ECO:0000313" key="2">
    <source>
        <dbReference type="EnsemblPlants" id="OBART03G35160.1"/>
    </source>
</evidence>
<proteinExistence type="predicted"/>
<name>A0A0D3FPF3_9ORYZ</name>
<dbReference type="EnsemblPlants" id="OBART03G35160.1">
    <property type="protein sequence ID" value="OBART03G35160.1"/>
    <property type="gene ID" value="OBART03G35160"/>
</dbReference>
<dbReference type="PaxDb" id="65489-OBART03G35160.1"/>
<protein>
    <submittedName>
        <fullName evidence="2">Uncharacterized protein</fullName>
    </submittedName>
</protein>
<sequence length="77" mass="8689">MADEARWGDAVAAEVREDEEKWQRLRTRHAMAAGLRGGCKGQRWLGWRTRSRKCREGARDGGGLVTSFPRPQAQPPL</sequence>
<dbReference type="Gramene" id="OBART03G35160.1">
    <property type="protein sequence ID" value="OBART03G35160.1"/>
    <property type="gene ID" value="OBART03G35160"/>
</dbReference>